<dbReference type="CDD" id="cd00303">
    <property type="entry name" value="retropepsin_like"/>
    <property type="match status" value="1"/>
</dbReference>
<dbReference type="OrthoDB" id="3267566at2759"/>
<evidence type="ECO:0000313" key="1">
    <source>
        <dbReference type="EMBL" id="TDL13535.1"/>
    </source>
</evidence>
<keyword evidence="2" id="KW-1185">Reference proteome</keyword>
<accession>A0A4Y7PE33</accession>
<dbReference type="VEuPathDB" id="FungiDB:BD410DRAFT_735231"/>
<evidence type="ECO:0008006" key="3">
    <source>
        <dbReference type="Google" id="ProtNLM"/>
    </source>
</evidence>
<name>A0A4Y7PE33_9AGAM</name>
<sequence>MKFSTQLNVQLKTLDTGVRISLTALLDSGATGLFLDSKFVKERNLNTRKLPRAIPVYNVDGTLNQGGSIQEEVDMIIQFNNHTEKATFAVCDLG</sequence>
<protein>
    <recommendedName>
        <fullName evidence="3">Peptidase A2 domain-containing protein</fullName>
    </recommendedName>
</protein>
<reference evidence="1 2" key="1">
    <citation type="submission" date="2018-06" db="EMBL/GenBank/DDBJ databases">
        <title>A transcriptomic atlas of mushroom development highlights an independent origin of complex multicellularity.</title>
        <authorList>
            <consortium name="DOE Joint Genome Institute"/>
            <person name="Krizsan K."/>
            <person name="Almasi E."/>
            <person name="Merenyi Z."/>
            <person name="Sahu N."/>
            <person name="Viragh M."/>
            <person name="Koszo T."/>
            <person name="Mondo S."/>
            <person name="Kiss B."/>
            <person name="Balint B."/>
            <person name="Kues U."/>
            <person name="Barry K."/>
            <person name="Hegedus J.C."/>
            <person name="Henrissat B."/>
            <person name="Johnson J."/>
            <person name="Lipzen A."/>
            <person name="Ohm R."/>
            <person name="Nagy I."/>
            <person name="Pangilinan J."/>
            <person name="Yan J."/>
            <person name="Xiong Y."/>
            <person name="Grigoriev I.V."/>
            <person name="Hibbett D.S."/>
            <person name="Nagy L.G."/>
        </authorList>
    </citation>
    <scope>NUCLEOTIDE SEQUENCE [LARGE SCALE GENOMIC DNA]</scope>
    <source>
        <strain evidence="1 2">SZMC22713</strain>
    </source>
</reference>
<dbReference type="STRING" id="50990.A0A4Y7PE33"/>
<feature type="non-terminal residue" evidence="1">
    <location>
        <position position="94"/>
    </location>
</feature>
<dbReference type="Gene3D" id="2.40.70.10">
    <property type="entry name" value="Acid Proteases"/>
    <property type="match status" value="1"/>
</dbReference>
<dbReference type="EMBL" id="ML170560">
    <property type="protein sequence ID" value="TDL13535.1"/>
    <property type="molecule type" value="Genomic_DNA"/>
</dbReference>
<organism evidence="1 2">
    <name type="scientific">Rickenella mellea</name>
    <dbReference type="NCBI Taxonomy" id="50990"/>
    <lineage>
        <taxon>Eukaryota</taxon>
        <taxon>Fungi</taxon>
        <taxon>Dikarya</taxon>
        <taxon>Basidiomycota</taxon>
        <taxon>Agaricomycotina</taxon>
        <taxon>Agaricomycetes</taxon>
        <taxon>Hymenochaetales</taxon>
        <taxon>Rickenellaceae</taxon>
        <taxon>Rickenella</taxon>
    </lineage>
</organism>
<dbReference type="InterPro" id="IPR021109">
    <property type="entry name" value="Peptidase_aspartic_dom_sf"/>
</dbReference>
<proteinExistence type="predicted"/>
<dbReference type="AlphaFoldDB" id="A0A4Y7PE33"/>
<gene>
    <name evidence="1" type="ORF">BD410DRAFT_735231</name>
</gene>
<dbReference type="Proteomes" id="UP000294933">
    <property type="component" value="Unassembled WGS sequence"/>
</dbReference>
<evidence type="ECO:0000313" key="2">
    <source>
        <dbReference type="Proteomes" id="UP000294933"/>
    </source>
</evidence>